<accession>A7N884</accession>
<evidence type="ECO:0000313" key="3">
    <source>
        <dbReference type="Proteomes" id="UP000008152"/>
    </source>
</evidence>
<sequence length="151" mass="17070">MIILGIWFIVFVLSIKPLVSKSRQFYRTRTKNSSYGIKTIILSISAHIGFTYLIYTDVGESWLDWFLPLANIMFVVQVLLVLNLALDNYDVVDKARVRNDAIFGFSLAYLGAVAMLYYSVYINDVILKGICVTAASVGLAGRLITYRNRKV</sequence>
<feature type="transmembrane region" description="Helical" evidence="1">
    <location>
        <begin position="6"/>
        <end position="23"/>
    </location>
</feature>
<protein>
    <submittedName>
        <fullName evidence="2">Uncharacterized protein</fullName>
    </submittedName>
</protein>
<name>A7N884_VIBC1</name>
<gene>
    <name evidence="2" type="ordered locus">VIBHAR_06451</name>
</gene>
<keyword evidence="1" id="KW-1133">Transmembrane helix</keyword>
<dbReference type="KEGG" id="vha:VIBHAR_06451"/>
<organism evidence="2 3">
    <name type="scientific">Vibrio campbellii (strain ATCC BAA-1116)</name>
    <dbReference type="NCBI Taxonomy" id="2902295"/>
    <lineage>
        <taxon>Bacteria</taxon>
        <taxon>Pseudomonadati</taxon>
        <taxon>Pseudomonadota</taxon>
        <taxon>Gammaproteobacteria</taxon>
        <taxon>Vibrionales</taxon>
        <taxon>Vibrionaceae</taxon>
        <taxon>Vibrio</taxon>
    </lineage>
</organism>
<evidence type="ECO:0000256" key="1">
    <source>
        <dbReference type="SAM" id="Phobius"/>
    </source>
</evidence>
<feature type="transmembrane region" description="Helical" evidence="1">
    <location>
        <begin position="101"/>
        <end position="120"/>
    </location>
</feature>
<dbReference type="AlphaFoldDB" id="A7N884"/>
<keyword evidence="1" id="KW-0812">Transmembrane</keyword>
<feature type="transmembrane region" description="Helical" evidence="1">
    <location>
        <begin position="35"/>
        <end position="55"/>
    </location>
</feature>
<reference evidence="2 3" key="1">
    <citation type="submission" date="2007-08" db="EMBL/GenBank/DDBJ databases">
        <authorList>
            <consortium name="The Vibrio harveyi Genome Sequencing Project"/>
            <person name="Bassler B."/>
            <person name="Clifton S.W."/>
            <person name="Fulton L."/>
            <person name="Delehaunty K."/>
            <person name="Fronick C."/>
            <person name="Harrison M."/>
            <person name="Markivic C."/>
            <person name="Fulton R."/>
            <person name="Tin-Wollam A.-M."/>
            <person name="Shah N."/>
            <person name="Pepin K."/>
            <person name="Nash W."/>
            <person name="Thiruvilangam P."/>
            <person name="Bhonagiri V."/>
            <person name="Waters C."/>
            <person name="Tu K.C."/>
            <person name="Irgon J."/>
            <person name="Wilson R.K."/>
        </authorList>
    </citation>
    <scope>NUCLEOTIDE SEQUENCE [LARGE SCALE GENOMIC DNA]</scope>
    <source>
        <strain evidence="3">ATCC BAA-1116 / BB120</strain>
    </source>
</reference>
<dbReference type="Proteomes" id="UP000008152">
    <property type="component" value="Chromosome II"/>
</dbReference>
<dbReference type="PATRIC" id="fig|338187.36.peg.5303"/>
<feature type="transmembrane region" description="Helical" evidence="1">
    <location>
        <begin position="126"/>
        <end position="145"/>
    </location>
</feature>
<keyword evidence="1" id="KW-0472">Membrane</keyword>
<proteinExistence type="predicted"/>
<evidence type="ECO:0000313" key="2">
    <source>
        <dbReference type="EMBL" id="ABU74342.1"/>
    </source>
</evidence>
<feature type="transmembrane region" description="Helical" evidence="1">
    <location>
        <begin position="67"/>
        <end position="89"/>
    </location>
</feature>
<dbReference type="EMBL" id="CP000790">
    <property type="protein sequence ID" value="ABU74342.1"/>
    <property type="molecule type" value="Genomic_DNA"/>
</dbReference>